<dbReference type="EMBL" id="JADCNL010000011">
    <property type="protein sequence ID" value="KAG0460689.1"/>
    <property type="molecule type" value="Genomic_DNA"/>
</dbReference>
<evidence type="ECO:0000313" key="2">
    <source>
        <dbReference type="EMBL" id="KAG0460689.1"/>
    </source>
</evidence>
<evidence type="ECO:0000313" key="5">
    <source>
        <dbReference type="Proteomes" id="UP000639772"/>
    </source>
</evidence>
<comment type="caution">
    <text evidence="3">The sequence shown here is derived from an EMBL/GenBank/DDBJ whole genome shotgun (WGS) entry which is preliminary data.</text>
</comment>
<name>A0A835UHR1_VANPL</name>
<sequence length="52" mass="5690">MSAAITTSSYHLGLKYLWGRLLPPTIDQKQTLSASIDPQTTQLGGNNQPYVN</sequence>
<dbReference type="EMBL" id="JADCNM010000011">
    <property type="protein sequence ID" value="KAG0462112.1"/>
    <property type="molecule type" value="Genomic_DNA"/>
</dbReference>
<evidence type="ECO:0000313" key="3">
    <source>
        <dbReference type="EMBL" id="KAG0462112.1"/>
    </source>
</evidence>
<gene>
    <name evidence="3" type="ORF">HPP92_020588</name>
    <name evidence="2" type="ORF">HPP92_020986</name>
</gene>
<feature type="region of interest" description="Disordered" evidence="1">
    <location>
        <begin position="31"/>
        <end position="52"/>
    </location>
</feature>
<reference evidence="4 5" key="1">
    <citation type="journal article" date="2020" name="Nat. Food">
        <title>A phased Vanilla planifolia genome enables genetic improvement of flavour and production.</title>
        <authorList>
            <person name="Hasing T."/>
            <person name="Tang H."/>
            <person name="Brym M."/>
            <person name="Khazi F."/>
            <person name="Huang T."/>
            <person name="Chambers A.H."/>
        </authorList>
    </citation>
    <scope>NUCLEOTIDE SEQUENCE [LARGE SCALE GENOMIC DNA]</scope>
    <source>
        <tissue evidence="3">Leaf</tissue>
    </source>
</reference>
<dbReference type="AlphaFoldDB" id="A0A835UHR1"/>
<keyword evidence="4" id="KW-1185">Reference proteome</keyword>
<organism evidence="3 5">
    <name type="scientific">Vanilla planifolia</name>
    <name type="common">Vanilla</name>
    <dbReference type="NCBI Taxonomy" id="51239"/>
    <lineage>
        <taxon>Eukaryota</taxon>
        <taxon>Viridiplantae</taxon>
        <taxon>Streptophyta</taxon>
        <taxon>Embryophyta</taxon>
        <taxon>Tracheophyta</taxon>
        <taxon>Spermatophyta</taxon>
        <taxon>Magnoliopsida</taxon>
        <taxon>Liliopsida</taxon>
        <taxon>Asparagales</taxon>
        <taxon>Orchidaceae</taxon>
        <taxon>Vanilloideae</taxon>
        <taxon>Vanilleae</taxon>
        <taxon>Vanilla</taxon>
    </lineage>
</organism>
<protein>
    <submittedName>
        <fullName evidence="3">Uncharacterized protein</fullName>
    </submittedName>
</protein>
<dbReference type="Proteomes" id="UP000636800">
    <property type="component" value="Chromosome 11"/>
</dbReference>
<evidence type="ECO:0000313" key="4">
    <source>
        <dbReference type="Proteomes" id="UP000636800"/>
    </source>
</evidence>
<dbReference type="Proteomes" id="UP000639772">
    <property type="component" value="Chromosome 11"/>
</dbReference>
<evidence type="ECO:0000256" key="1">
    <source>
        <dbReference type="SAM" id="MobiDB-lite"/>
    </source>
</evidence>
<accession>A0A835UHR1</accession>
<proteinExistence type="predicted"/>